<name>A0AB39PQP8_9ACTN</name>
<evidence type="ECO:0000313" key="2">
    <source>
        <dbReference type="EMBL" id="XDQ33283.1"/>
    </source>
</evidence>
<evidence type="ECO:0008006" key="3">
    <source>
        <dbReference type="Google" id="ProtNLM"/>
    </source>
</evidence>
<proteinExistence type="predicted"/>
<feature type="compositionally biased region" description="Polar residues" evidence="1">
    <location>
        <begin position="38"/>
        <end position="48"/>
    </location>
</feature>
<dbReference type="AlphaFoldDB" id="A0AB39PQP8"/>
<feature type="compositionally biased region" description="Polar residues" evidence="1">
    <location>
        <begin position="1"/>
        <end position="10"/>
    </location>
</feature>
<reference evidence="2" key="1">
    <citation type="submission" date="2024-07" db="EMBL/GenBank/DDBJ databases">
        <authorList>
            <person name="Yu S.T."/>
        </authorList>
    </citation>
    <scope>NUCLEOTIDE SEQUENCE</scope>
    <source>
        <strain evidence="2">R28</strain>
    </source>
</reference>
<evidence type="ECO:0000256" key="1">
    <source>
        <dbReference type="SAM" id="MobiDB-lite"/>
    </source>
</evidence>
<organism evidence="2">
    <name type="scientific">Streptomyces sp. R28</name>
    <dbReference type="NCBI Taxonomy" id="3238628"/>
    <lineage>
        <taxon>Bacteria</taxon>
        <taxon>Bacillati</taxon>
        <taxon>Actinomycetota</taxon>
        <taxon>Actinomycetes</taxon>
        <taxon>Kitasatosporales</taxon>
        <taxon>Streptomycetaceae</taxon>
        <taxon>Streptomyces</taxon>
    </lineage>
</organism>
<dbReference type="EMBL" id="CP163439">
    <property type="protein sequence ID" value="XDQ33283.1"/>
    <property type="molecule type" value="Genomic_DNA"/>
</dbReference>
<sequence length="137" mass="14610">MTADSLTANSAPGGPLYAPESAETPLAGVSRRRDPLSGPQTGAESFRSSVDLPTPLAVTRHQCPFCRRTWAKKAAATAHMARCWQNPAARACKTCTHYEPRSEGPYPQHPGWPGDCGAGELIGDHPTTNCPSWQPTA</sequence>
<protein>
    <recommendedName>
        <fullName evidence="3">C2H2-type domain-containing protein</fullName>
    </recommendedName>
</protein>
<gene>
    <name evidence="2" type="ORF">AB5J49_08120</name>
</gene>
<dbReference type="RefSeq" id="WP_369167827.1">
    <property type="nucleotide sequence ID" value="NZ_CP163439.1"/>
</dbReference>
<feature type="region of interest" description="Disordered" evidence="1">
    <location>
        <begin position="1"/>
        <end position="50"/>
    </location>
</feature>
<accession>A0AB39PQP8</accession>